<organism evidence="1 2">
    <name type="scientific">Allosphingosinicella indica</name>
    <dbReference type="NCBI Taxonomy" id="941907"/>
    <lineage>
        <taxon>Bacteria</taxon>
        <taxon>Pseudomonadati</taxon>
        <taxon>Pseudomonadota</taxon>
        <taxon>Alphaproteobacteria</taxon>
        <taxon>Sphingomonadales</taxon>
        <taxon>Sphingomonadaceae</taxon>
        <taxon>Allosphingosinicella</taxon>
    </lineage>
</organism>
<dbReference type="Proteomes" id="UP000192934">
    <property type="component" value="Chromosome I"/>
</dbReference>
<gene>
    <name evidence="1" type="ORF">SAMN06295910_2608</name>
</gene>
<dbReference type="Pfam" id="PF14014">
    <property type="entry name" value="DUF4230"/>
    <property type="match status" value="1"/>
</dbReference>
<sequence length="230" mass="24419">MIRRGPLVIAIVAGLLVGGLLLALVGGAKWFRSGPDAEAVASASLQSVREQARLTPFVARYVAVVTATQRRYGLSAQKTIIMPGTVRYDIDLAKLGDDDLAWDAAAKRLTVTLPPIELAGPEIDLGAVQEYSGGGVLMRLTDAEAALDTANRRAAQKSLLDQARGPVPMRMARDAARKAVARSFALPLGAAGIEATVVARFADEAGADDPSWLDRSRRMEDVLAEETAKQ</sequence>
<dbReference type="EMBL" id="LT840185">
    <property type="protein sequence ID" value="SMF77631.1"/>
    <property type="molecule type" value="Genomic_DNA"/>
</dbReference>
<dbReference type="AlphaFoldDB" id="A0A1X7H154"/>
<evidence type="ECO:0000313" key="1">
    <source>
        <dbReference type="EMBL" id="SMF77631.1"/>
    </source>
</evidence>
<keyword evidence="2" id="KW-1185">Reference proteome</keyword>
<evidence type="ECO:0008006" key="3">
    <source>
        <dbReference type="Google" id="ProtNLM"/>
    </source>
</evidence>
<protein>
    <recommendedName>
        <fullName evidence="3">DUF4230 domain-containing protein</fullName>
    </recommendedName>
</protein>
<dbReference type="RefSeq" id="WP_244552355.1">
    <property type="nucleotide sequence ID" value="NZ_LT840185.1"/>
</dbReference>
<dbReference type="STRING" id="941907.SAMN06295910_2608"/>
<proteinExistence type="predicted"/>
<reference evidence="2" key="1">
    <citation type="submission" date="2017-04" db="EMBL/GenBank/DDBJ databases">
        <authorList>
            <person name="Varghese N."/>
            <person name="Submissions S."/>
        </authorList>
    </citation>
    <scope>NUCLEOTIDE SEQUENCE [LARGE SCALE GENOMIC DNA]</scope>
    <source>
        <strain evidence="2">Dd16</strain>
    </source>
</reference>
<evidence type="ECO:0000313" key="2">
    <source>
        <dbReference type="Proteomes" id="UP000192934"/>
    </source>
</evidence>
<accession>A0A1X7H154</accession>
<name>A0A1X7H154_9SPHN</name>
<dbReference type="InterPro" id="IPR025324">
    <property type="entry name" value="DUF4230"/>
</dbReference>